<sequence>MPYRLLIYQVEIWRYLLKDEKKTVRLFMARPSRFLAFTLPQTPGPN</sequence>
<evidence type="ECO:0000313" key="2">
    <source>
        <dbReference type="Proteomes" id="UP001154322"/>
    </source>
</evidence>
<proteinExistence type="predicted"/>
<gene>
    <name evidence="1" type="ORF">WJ0W_000627</name>
</gene>
<organism evidence="1 2">
    <name type="scientific">Paenibacillus melissococcoides</name>
    <dbReference type="NCBI Taxonomy" id="2912268"/>
    <lineage>
        <taxon>Bacteria</taxon>
        <taxon>Bacillati</taxon>
        <taxon>Bacillota</taxon>
        <taxon>Bacilli</taxon>
        <taxon>Bacillales</taxon>
        <taxon>Paenibacillaceae</taxon>
        <taxon>Paenibacillus</taxon>
    </lineage>
</organism>
<keyword evidence="2" id="KW-1185">Reference proteome</keyword>
<reference evidence="1" key="1">
    <citation type="submission" date="2022-06" db="EMBL/GenBank/DDBJ databases">
        <authorList>
            <person name="Dietemann V."/>
            <person name="Ory F."/>
            <person name="Dainat B."/>
            <person name="Oberhansli S."/>
        </authorList>
    </citation>
    <scope>NUCLEOTIDE SEQUENCE</scope>
    <source>
        <strain evidence="1">Ena-SAMPLE-TAB-26-04-2022-14:26:32:270-5432</strain>
    </source>
</reference>
<evidence type="ECO:0000313" key="1">
    <source>
        <dbReference type="EMBL" id="CAH8243386.1"/>
    </source>
</evidence>
<dbReference type="EMBL" id="CALYLO010000001">
    <property type="protein sequence ID" value="CAH8243386.1"/>
    <property type="molecule type" value="Genomic_DNA"/>
</dbReference>
<comment type="caution">
    <text evidence="1">The sequence shown here is derived from an EMBL/GenBank/DDBJ whole genome shotgun (WGS) entry which is preliminary data.</text>
</comment>
<accession>A0ABN8TXC8</accession>
<name>A0ABN8TXC8_9BACL</name>
<dbReference type="Proteomes" id="UP001154322">
    <property type="component" value="Unassembled WGS sequence"/>
</dbReference>
<protein>
    <submittedName>
        <fullName evidence="1">Uncharacterized protein</fullName>
    </submittedName>
</protein>